<reference evidence="1" key="1">
    <citation type="journal article" date="2014" name="Int. J. Syst. Evol. Microbiol.">
        <title>Complete genome sequence of Corynebacterium casei LMG S-19264T (=DSM 44701T), isolated from a smear-ripened cheese.</title>
        <authorList>
            <consortium name="US DOE Joint Genome Institute (JGI-PGF)"/>
            <person name="Walter F."/>
            <person name="Albersmeier A."/>
            <person name="Kalinowski J."/>
            <person name="Ruckert C."/>
        </authorList>
    </citation>
    <scope>NUCLEOTIDE SEQUENCE</scope>
    <source>
        <strain evidence="1">KCTC 12870</strain>
    </source>
</reference>
<evidence type="ECO:0000313" key="1">
    <source>
        <dbReference type="EMBL" id="GHB92090.1"/>
    </source>
</evidence>
<proteinExistence type="predicted"/>
<reference evidence="1" key="2">
    <citation type="submission" date="2020-09" db="EMBL/GenBank/DDBJ databases">
        <authorList>
            <person name="Sun Q."/>
            <person name="Kim S."/>
        </authorList>
    </citation>
    <scope>NUCLEOTIDE SEQUENCE</scope>
    <source>
        <strain evidence="1">KCTC 12870</strain>
    </source>
</reference>
<dbReference type="Gene3D" id="3.40.50.300">
    <property type="entry name" value="P-loop containing nucleotide triphosphate hydrolases"/>
    <property type="match status" value="1"/>
</dbReference>
<sequence length="333" mass="38544">MRYVAIDGWWGSGKGMAAYTLDNTPGHYVDFFQLNAFSGINKAALTEQTWLRERETFALRSSICANGYYRLETFSHLGHFPFYFSRENVHLEPFKFSFQDFDLELFNKLRQGSDWNFNFIFDTLYETLIKHHLGKQAVEDIHTIVALEGNDGTIFRHLESNDFDFSLIYMLRSAQGIMASISQRKPVEGIRSMMGDLGIDRKMVFEIFERQKVAKEYAARFPEKVLLINFEDVVNNPQLLHSKLQKFLNLPEDNPNWEPSLNGKSLAQEYGVEMFNQEIDSAEKKLTPEGIAMIKSWEEEFYAPQKNTATPSKTASQRVIHSFKSRVKQLLGI</sequence>
<dbReference type="SUPFAM" id="SSF52540">
    <property type="entry name" value="P-loop containing nucleoside triphosphate hydrolases"/>
    <property type="match status" value="1"/>
</dbReference>
<dbReference type="AlphaFoldDB" id="A0A8J3GCZ4"/>
<organism evidence="1 2">
    <name type="scientific">Cerasicoccus arenae</name>
    <dbReference type="NCBI Taxonomy" id="424488"/>
    <lineage>
        <taxon>Bacteria</taxon>
        <taxon>Pseudomonadati</taxon>
        <taxon>Verrucomicrobiota</taxon>
        <taxon>Opitutia</taxon>
        <taxon>Puniceicoccales</taxon>
        <taxon>Cerasicoccaceae</taxon>
        <taxon>Cerasicoccus</taxon>
    </lineage>
</organism>
<dbReference type="EMBL" id="BMXG01000002">
    <property type="protein sequence ID" value="GHB92090.1"/>
    <property type="molecule type" value="Genomic_DNA"/>
</dbReference>
<evidence type="ECO:0000313" key="2">
    <source>
        <dbReference type="Proteomes" id="UP000642829"/>
    </source>
</evidence>
<keyword evidence="2" id="KW-1185">Reference proteome</keyword>
<name>A0A8J3GCZ4_9BACT</name>
<accession>A0A8J3GCZ4</accession>
<dbReference type="InterPro" id="IPR027417">
    <property type="entry name" value="P-loop_NTPase"/>
</dbReference>
<protein>
    <submittedName>
        <fullName evidence="1">Uncharacterized protein</fullName>
    </submittedName>
</protein>
<comment type="caution">
    <text evidence="1">The sequence shown here is derived from an EMBL/GenBank/DDBJ whole genome shotgun (WGS) entry which is preliminary data.</text>
</comment>
<gene>
    <name evidence="1" type="ORF">GCM10007047_03870</name>
</gene>
<dbReference type="Proteomes" id="UP000642829">
    <property type="component" value="Unassembled WGS sequence"/>
</dbReference>